<feature type="region of interest" description="Disordered" evidence="1">
    <location>
        <begin position="521"/>
        <end position="562"/>
    </location>
</feature>
<dbReference type="Proteomes" id="UP000265515">
    <property type="component" value="Unassembled WGS sequence"/>
</dbReference>
<dbReference type="Gramene" id="GBG83951">
    <property type="protein sequence ID" value="GBG83951"/>
    <property type="gene ID" value="CBR_g37823"/>
</dbReference>
<name>A0A388LNV8_CHABU</name>
<feature type="region of interest" description="Disordered" evidence="1">
    <location>
        <begin position="1"/>
        <end position="31"/>
    </location>
</feature>
<sequence length="916" mass="102279">MGVLTEEEKQLEHHVKPPSSGHEMNDGPPQITWADKLRAPHQGRALTIQRGQGSPRTGKLEIPLEGLPSARAFFMAKFLLLSETRVVSQGGKQVMVKAYPQNGIACRDEVYTKHASNWVFHAAAAFKSVNDKVKWIGRRLEVLKNCAEMARDQFLVQPVSNTTVTVLCMHESDKKVIDGLQRLRCERSEVRIHPWMPLRRMGPEERRAQLMQDFFWVEFRHIPVEVQAAFVYDFGLLYDIVAFIDPLPSFVAKRDDYLMLALDYPQGQPFSLDDLIPYRIGGKEYMIHTAHKLRPWCHKCRAYGHLSTEYTCPLYMQRRARATGRLLRDPIKVTHWRAVDPGHEGWVYIEDRTKEGSSIGWVWERSGEPDWGTRPSNAWTPPPLVEEKVQNKQAPQEGHVSSEWKMAGKKGGKEIWVQKLQTEPAAVKEIRVQKLQTEPAATPGPAAASYIQDEKGAAAIAEQEGTRAAATMELKGTQITQNTSKCAGEASAQSPQSDATSNIPRLKCCGETEILEGTATAARLETGDTDPPQAAFGLDPMDVDPLPDNASRSPEGLDPERGQEWVEEGAPPLDLPMEQKLVAIADWLLANLKAKHGPLTDDFWDKTYLNLFPVLDTSVSLKNVLEKGLQPGVKWSDAWHRLDTIVSARFHAPQAAAKEEASQQGTQEPVPQNPPDLVLQHPPPAPEPEPPDPEEDMLLDLVRKRKLRQLVEMGGDTSPMSQEAALSIPVRKRNEKWEVGLSPTANARQGDITLQGWSSFWASPQNYTTEAAAGILRMQLESRIAEALPPGAQAMASIVTGPTKIAQRDVYICFDPAKENSLRWHTYSQMLNLQLVRIKQSDISSERDVQKSLCALLRMPAGCRLGMGTVIMDRVVNSLVIGETRKTSKWILLQQYMGKTASGTNARGQQTWTCGH</sequence>
<feature type="compositionally biased region" description="Basic and acidic residues" evidence="1">
    <location>
        <begin position="1"/>
        <end position="15"/>
    </location>
</feature>
<evidence type="ECO:0000313" key="2">
    <source>
        <dbReference type="EMBL" id="GBG83951.1"/>
    </source>
</evidence>
<protein>
    <submittedName>
        <fullName evidence="2">Uncharacterized protein</fullName>
    </submittedName>
</protein>
<organism evidence="2 3">
    <name type="scientific">Chara braunii</name>
    <name type="common">Braun's stonewort</name>
    <dbReference type="NCBI Taxonomy" id="69332"/>
    <lineage>
        <taxon>Eukaryota</taxon>
        <taxon>Viridiplantae</taxon>
        <taxon>Streptophyta</taxon>
        <taxon>Charophyceae</taxon>
        <taxon>Charales</taxon>
        <taxon>Characeae</taxon>
        <taxon>Chara</taxon>
    </lineage>
</organism>
<gene>
    <name evidence="2" type="ORF">CBR_g37823</name>
</gene>
<dbReference type="EMBL" id="BFEA01000458">
    <property type="protein sequence ID" value="GBG83951.1"/>
    <property type="molecule type" value="Genomic_DNA"/>
</dbReference>
<evidence type="ECO:0000256" key="1">
    <source>
        <dbReference type="SAM" id="MobiDB-lite"/>
    </source>
</evidence>
<evidence type="ECO:0000313" key="3">
    <source>
        <dbReference type="Proteomes" id="UP000265515"/>
    </source>
</evidence>
<reference evidence="2 3" key="1">
    <citation type="journal article" date="2018" name="Cell">
        <title>The Chara Genome: Secondary Complexity and Implications for Plant Terrestrialization.</title>
        <authorList>
            <person name="Nishiyama T."/>
            <person name="Sakayama H."/>
            <person name="Vries J.D."/>
            <person name="Buschmann H."/>
            <person name="Saint-Marcoux D."/>
            <person name="Ullrich K.K."/>
            <person name="Haas F.B."/>
            <person name="Vanderstraeten L."/>
            <person name="Becker D."/>
            <person name="Lang D."/>
            <person name="Vosolsobe S."/>
            <person name="Rombauts S."/>
            <person name="Wilhelmsson P.K.I."/>
            <person name="Janitza P."/>
            <person name="Kern R."/>
            <person name="Heyl A."/>
            <person name="Rumpler F."/>
            <person name="Villalobos L.I.A.C."/>
            <person name="Clay J.M."/>
            <person name="Skokan R."/>
            <person name="Toyoda A."/>
            <person name="Suzuki Y."/>
            <person name="Kagoshima H."/>
            <person name="Schijlen E."/>
            <person name="Tajeshwar N."/>
            <person name="Catarino B."/>
            <person name="Hetherington A.J."/>
            <person name="Saltykova A."/>
            <person name="Bonnot C."/>
            <person name="Breuninger H."/>
            <person name="Symeonidi A."/>
            <person name="Radhakrishnan G.V."/>
            <person name="Van Nieuwerburgh F."/>
            <person name="Deforce D."/>
            <person name="Chang C."/>
            <person name="Karol K.G."/>
            <person name="Hedrich R."/>
            <person name="Ulvskov P."/>
            <person name="Glockner G."/>
            <person name="Delwiche C.F."/>
            <person name="Petrasek J."/>
            <person name="Van de Peer Y."/>
            <person name="Friml J."/>
            <person name="Beilby M."/>
            <person name="Dolan L."/>
            <person name="Kohara Y."/>
            <person name="Sugano S."/>
            <person name="Fujiyama A."/>
            <person name="Delaux P.-M."/>
            <person name="Quint M."/>
            <person name="TheiBen G."/>
            <person name="Hagemann M."/>
            <person name="Harholt J."/>
            <person name="Dunand C."/>
            <person name="Zachgo S."/>
            <person name="Langdale J."/>
            <person name="Maumus F."/>
            <person name="Straeten D.V.D."/>
            <person name="Gould S.B."/>
            <person name="Rensing S.A."/>
        </authorList>
    </citation>
    <scope>NUCLEOTIDE SEQUENCE [LARGE SCALE GENOMIC DNA]</scope>
    <source>
        <strain evidence="2 3">S276</strain>
    </source>
</reference>
<proteinExistence type="predicted"/>
<keyword evidence="3" id="KW-1185">Reference proteome</keyword>
<dbReference type="AlphaFoldDB" id="A0A388LNV8"/>
<feature type="region of interest" description="Disordered" evidence="1">
    <location>
        <begin position="653"/>
        <end position="695"/>
    </location>
</feature>
<accession>A0A388LNV8</accession>
<comment type="caution">
    <text evidence="2">The sequence shown here is derived from an EMBL/GenBank/DDBJ whole genome shotgun (WGS) entry which is preliminary data.</text>
</comment>